<dbReference type="GO" id="GO:0005789">
    <property type="term" value="C:endoplasmic reticulum membrane"/>
    <property type="evidence" value="ECO:0007669"/>
    <property type="project" value="UniProtKB-SubCell"/>
</dbReference>
<evidence type="ECO:0000259" key="15">
    <source>
        <dbReference type="PROSITE" id="PS51352"/>
    </source>
</evidence>
<evidence type="ECO:0000256" key="8">
    <source>
        <dbReference type="ARBA" id="ARBA00022989"/>
    </source>
</evidence>
<comment type="subcellular location">
    <subcellularLocation>
        <location evidence="1">Endoplasmic reticulum membrane</location>
        <topology evidence="1">Single-pass type I membrane protein</topology>
    </subcellularLocation>
</comment>
<evidence type="ECO:0000256" key="7">
    <source>
        <dbReference type="ARBA" id="ARBA00022982"/>
    </source>
</evidence>
<keyword evidence="2" id="KW-0813">Transport</keyword>
<evidence type="ECO:0000256" key="6">
    <source>
        <dbReference type="ARBA" id="ARBA00022824"/>
    </source>
</evidence>
<keyword evidence="5 14" id="KW-0732">Signal</keyword>
<sequence>MVRSKQLVWPSAALLCGLALVLQIAPTNGTKSQVVELDESNWDRMLTDEWLVEFYAPWCPACKSLAPIWDDLSTWSDDLNIKTGKVDVTSSPGLSGRFFVTALPTIFHVINGEFRQYKGPRDLNSFMTFVEEKKWKSLELVSAWRNPDSLQMSLVSQFFKLSHFLKELNTMLLKDYGLPVWGSYALFGIGTILLGAIFGLFLVCIIDCLFPPKSGQRQSFSEHKQKVRAEKVPEELRGDELVDENEEKRLVEDDATQEGDEEEEEDDDDAEKDTSEGEKYSGSDDSASDDDEVEPVEEETEAPPAAAEPAEPEKPAQAQDAKKEKTNTTSPDVRKRKPRKAD</sequence>
<proteinExistence type="predicted"/>
<feature type="compositionally biased region" description="Acidic residues" evidence="12">
    <location>
        <begin position="253"/>
        <end position="271"/>
    </location>
</feature>
<dbReference type="InterPro" id="IPR013766">
    <property type="entry name" value="Thioredoxin_domain"/>
</dbReference>
<evidence type="ECO:0000256" key="10">
    <source>
        <dbReference type="ARBA" id="ARBA00023157"/>
    </source>
</evidence>
<evidence type="ECO:0000256" key="11">
    <source>
        <dbReference type="ARBA" id="ARBA00023284"/>
    </source>
</evidence>
<evidence type="ECO:0000256" key="13">
    <source>
        <dbReference type="SAM" id="Phobius"/>
    </source>
</evidence>
<keyword evidence="16" id="KW-0413">Isomerase</keyword>
<evidence type="ECO:0000256" key="3">
    <source>
        <dbReference type="ARBA" id="ARBA00022553"/>
    </source>
</evidence>
<feature type="compositionally biased region" description="Low complexity" evidence="12">
    <location>
        <begin position="302"/>
        <end position="319"/>
    </location>
</feature>
<dbReference type="EMBL" id="GGFM01001559">
    <property type="protein sequence ID" value="MBW22310.1"/>
    <property type="molecule type" value="Transcribed_RNA"/>
</dbReference>
<feature type="domain" description="Thioredoxin" evidence="15">
    <location>
        <begin position="14"/>
        <end position="135"/>
    </location>
</feature>
<feature type="compositionally biased region" description="Basic and acidic residues" evidence="12">
    <location>
        <begin position="220"/>
        <end position="252"/>
    </location>
</feature>
<keyword evidence="11" id="KW-0676">Redox-active center</keyword>
<dbReference type="PROSITE" id="PS00194">
    <property type="entry name" value="THIOREDOXIN_1"/>
    <property type="match status" value="1"/>
</dbReference>
<dbReference type="Pfam" id="PF00085">
    <property type="entry name" value="Thioredoxin"/>
    <property type="match status" value="1"/>
</dbReference>
<feature type="compositionally biased region" description="Acidic residues" evidence="12">
    <location>
        <begin position="286"/>
        <end position="301"/>
    </location>
</feature>
<feature type="chain" id="PRO_5014869520" evidence="14">
    <location>
        <begin position="30"/>
        <end position="342"/>
    </location>
</feature>
<dbReference type="InterPro" id="IPR017937">
    <property type="entry name" value="Thioredoxin_CS"/>
</dbReference>
<keyword evidence="8 13" id="KW-1133">Transmembrane helix</keyword>
<evidence type="ECO:0000256" key="14">
    <source>
        <dbReference type="SAM" id="SignalP"/>
    </source>
</evidence>
<organism evidence="16">
    <name type="scientific">Anopheles braziliensis</name>
    <dbReference type="NCBI Taxonomy" id="58242"/>
    <lineage>
        <taxon>Eukaryota</taxon>
        <taxon>Metazoa</taxon>
        <taxon>Ecdysozoa</taxon>
        <taxon>Arthropoda</taxon>
        <taxon>Hexapoda</taxon>
        <taxon>Insecta</taxon>
        <taxon>Pterygota</taxon>
        <taxon>Neoptera</taxon>
        <taxon>Endopterygota</taxon>
        <taxon>Diptera</taxon>
        <taxon>Nematocera</taxon>
        <taxon>Culicoidea</taxon>
        <taxon>Culicidae</taxon>
        <taxon>Anophelinae</taxon>
        <taxon>Anopheles</taxon>
    </lineage>
</organism>
<evidence type="ECO:0000313" key="16">
    <source>
        <dbReference type="EMBL" id="MBW22310.1"/>
    </source>
</evidence>
<protein>
    <submittedName>
        <fullName evidence="16">Putative thiol-disulfide isomerase and thioredoxin</fullName>
    </submittedName>
</protein>
<evidence type="ECO:0000256" key="4">
    <source>
        <dbReference type="ARBA" id="ARBA00022692"/>
    </source>
</evidence>
<dbReference type="PROSITE" id="PS51352">
    <property type="entry name" value="THIOREDOXIN_2"/>
    <property type="match status" value="1"/>
</dbReference>
<dbReference type="InterPro" id="IPR036249">
    <property type="entry name" value="Thioredoxin-like_sf"/>
</dbReference>
<dbReference type="PANTHER" id="PTHR46107:SF3">
    <property type="entry name" value="THIOREDOXIN DOMAIN-CONTAINING PROTEIN"/>
    <property type="match status" value="1"/>
</dbReference>
<dbReference type="SUPFAM" id="SSF52833">
    <property type="entry name" value="Thioredoxin-like"/>
    <property type="match status" value="1"/>
</dbReference>
<dbReference type="PANTHER" id="PTHR46107">
    <property type="entry name" value="DUMPY: SHORTER THAN WILD-TYPE"/>
    <property type="match status" value="1"/>
</dbReference>
<dbReference type="GO" id="GO:0016853">
    <property type="term" value="F:isomerase activity"/>
    <property type="evidence" value="ECO:0007669"/>
    <property type="project" value="UniProtKB-KW"/>
</dbReference>
<feature type="signal peptide" evidence="14">
    <location>
        <begin position="1"/>
        <end position="29"/>
    </location>
</feature>
<dbReference type="Gene3D" id="3.40.30.10">
    <property type="entry name" value="Glutaredoxin"/>
    <property type="match status" value="1"/>
</dbReference>
<keyword evidence="10" id="KW-1015">Disulfide bond</keyword>
<reference evidence="16" key="1">
    <citation type="submission" date="2018-01" db="EMBL/GenBank/DDBJ databases">
        <title>An insight into the sialome of Amazonian anophelines.</title>
        <authorList>
            <person name="Ribeiro J.M."/>
            <person name="Scarpassa V."/>
            <person name="Calvo E."/>
        </authorList>
    </citation>
    <scope>NUCLEOTIDE SEQUENCE</scope>
    <source>
        <tissue evidence="16">Salivary glands</tissue>
    </source>
</reference>
<keyword evidence="9 13" id="KW-0472">Membrane</keyword>
<feature type="compositionally biased region" description="Basic and acidic residues" evidence="12">
    <location>
        <begin position="272"/>
        <end position="282"/>
    </location>
</feature>
<keyword evidence="3" id="KW-0597">Phosphoprotein</keyword>
<keyword evidence="6" id="KW-0256">Endoplasmic reticulum</keyword>
<accession>A0A2M3Z1A6</accession>
<dbReference type="AlphaFoldDB" id="A0A2M3Z1A6"/>
<keyword evidence="4 13" id="KW-0812">Transmembrane</keyword>
<evidence type="ECO:0000256" key="12">
    <source>
        <dbReference type="SAM" id="MobiDB-lite"/>
    </source>
</evidence>
<dbReference type="GO" id="GO:0015036">
    <property type="term" value="F:disulfide oxidoreductase activity"/>
    <property type="evidence" value="ECO:0007669"/>
    <property type="project" value="TreeGrafter"/>
</dbReference>
<dbReference type="InterPro" id="IPR052454">
    <property type="entry name" value="TMX_domain-containing"/>
</dbReference>
<evidence type="ECO:0000256" key="9">
    <source>
        <dbReference type="ARBA" id="ARBA00023136"/>
    </source>
</evidence>
<name>A0A2M3Z1A6_9DIPT</name>
<keyword evidence="7" id="KW-0249">Electron transport</keyword>
<feature type="region of interest" description="Disordered" evidence="12">
    <location>
        <begin position="214"/>
        <end position="342"/>
    </location>
</feature>
<feature type="transmembrane region" description="Helical" evidence="13">
    <location>
        <begin position="181"/>
        <end position="210"/>
    </location>
</feature>
<evidence type="ECO:0000256" key="2">
    <source>
        <dbReference type="ARBA" id="ARBA00022448"/>
    </source>
</evidence>
<evidence type="ECO:0000256" key="5">
    <source>
        <dbReference type="ARBA" id="ARBA00022729"/>
    </source>
</evidence>
<dbReference type="CDD" id="cd02994">
    <property type="entry name" value="PDI_a_TMX"/>
    <property type="match status" value="1"/>
</dbReference>
<evidence type="ECO:0000256" key="1">
    <source>
        <dbReference type="ARBA" id="ARBA00004115"/>
    </source>
</evidence>